<evidence type="ECO:0000313" key="3">
    <source>
        <dbReference type="Proteomes" id="UP001231859"/>
    </source>
</evidence>
<protein>
    <submittedName>
        <fullName evidence="2">Uncharacterized protein</fullName>
    </submittedName>
</protein>
<sequence length="151" mass="17299">MSNKINITKNRPSIKNSQQQNQPKTNSLISKIKKIKNCSVLNNIHISTTIGSSKAKFYQQLMLRLNLDSSIQIKNYHHFHLTSRLNREYNSTTKNVALQGTPKNIHSAESLSLPVCPFLLSQKLIQVKQIQQEERIQNERAKLNGYISSIK</sequence>
<accession>A0ABY8NZP4</accession>
<organism evidence="2 3">
    <name type="scientific">Arsenophonus apicola</name>
    <dbReference type="NCBI Taxonomy" id="2879119"/>
    <lineage>
        <taxon>Bacteria</taxon>
        <taxon>Pseudomonadati</taxon>
        <taxon>Pseudomonadota</taxon>
        <taxon>Gammaproteobacteria</taxon>
        <taxon>Enterobacterales</taxon>
        <taxon>Morganellaceae</taxon>
        <taxon>Arsenophonus</taxon>
    </lineage>
</organism>
<dbReference type="EMBL" id="CP123759">
    <property type="protein sequence ID" value="WGO82417.1"/>
    <property type="molecule type" value="Genomic_DNA"/>
</dbReference>
<gene>
    <name evidence="2" type="ORF">QG404_08405</name>
</gene>
<evidence type="ECO:0000256" key="1">
    <source>
        <dbReference type="SAM" id="MobiDB-lite"/>
    </source>
</evidence>
<dbReference type="Pfam" id="PF26316">
    <property type="entry name" value="SarA_SteE"/>
    <property type="match status" value="1"/>
</dbReference>
<keyword evidence="3" id="KW-1185">Reference proteome</keyword>
<evidence type="ECO:0000313" key="2">
    <source>
        <dbReference type="EMBL" id="WGO82417.1"/>
    </source>
</evidence>
<proteinExistence type="predicted"/>
<feature type="region of interest" description="Disordered" evidence="1">
    <location>
        <begin position="1"/>
        <end position="26"/>
    </location>
</feature>
<dbReference type="RefSeq" id="WP_280937137.1">
    <property type="nucleotide sequence ID" value="NZ_CP123759.1"/>
</dbReference>
<name>A0ABY8NZP4_9GAMM</name>
<dbReference type="Proteomes" id="UP001231859">
    <property type="component" value="Chromosome"/>
</dbReference>
<reference evidence="2 3" key="1">
    <citation type="submission" date="2023-04" db="EMBL/GenBank/DDBJ databases">
        <title>Genome dynamics across the evolutionary transition to endosymbiosis.</title>
        <authorList>
            <person name="Siozios S."/>
            <person name="Nadal-Jimenez P."/>
            <person name="Azagi T."/>
            <person name="Sprong H."/>
            <person name="Frost C.L."/>
            <person name="Parratt S.R."/>
            <person name="Taylor G."/>
            <person name="Brettell L."/>
            <person name="Lew K.C."/>
            <person name="Croft L."/>
            <person name="King K.C."/>
            <person name="Brockhurst M.A."/>
            <person name="Hypsa V."/>
            <person name="Novakova E."/>
            <person name="Darby A.C."/>
            <person name="Hurst G.D.D."/>
        </authorList>
    </citation>
    <scope>NUCLEOTIDE SEQUENCE [LARGE SCALE GENOMIC DNA]</scope>
    <source>
        <strain evidence="3">aApi_AU</strain>
    </source>
</reference>
<dbReference type="InterPro" id="IPR058743">
    <property type="entry name" value="SarA"/>
</dbReference>